<accession>A0A263HBT5</accession>
<dbReference type="Proteomes" id="UP000215738">
    <property type="component" value="Unassembled WGS sequence"/>
</dbReference>
<proteinExistence type="predicted"/>
<gene>
    <name evidence="1" type="ORF">CFY87_06095</name>
    <name evidence="2" type="ORF">NCTC10851_01279</name>
</gene>
<dbReference type="InParanoid" id="A0A263HBT5"/>
<dbReference type="GO" id="GO:0016779">
    <property type="term" value="F:nucleotidyltransferase activity"/>
    <property type="evidence" value="ECO:0007669"/>
    <property type="project" value="UniProtKB-KW"/>
</dbReference>
<dbReference type="InterPro" id="IPR036388">
    <property type="entry name" value="WH-like_DNA-bd_sf"/>
</dbReference>
<dbReference type="Gene3D" id="1.10.10.10">
    <property type="entry name" value="Winged helix-like DNA-binding domain superfamily/Winged helix DNA-binding domain"/>
    <property type="match status" value="1"/>
</dbReference>
<dbReference type="EMBL" id="NLFK01000005">
    <property type="protein sequence ID" value="OZN24900.1"/>
    <property type="molecule type" value="Genomic_DNA"/>
</dbReference>
<sequence>MVEVKTLYKNKSNEKIDAIFMMTTNHPLMFIDKNGGIGRRRVIIPFDRVIPQSKKDVDFNNKVKREIYGITKKLLARFTKEEEARTILEDYRRNNESLGVKMRGNHVLEFAQYFTLTDTFAQGMKVGGAIGKSTIQDYQTKLYKAYLAFCDYLNLKTKDILPLTAFKDAFQGAMNEKLGNPIDEQGRSLGVRFSQVKGLLRVNVKFSDNRILDEWLGKA</sequence>
<reference evidence="1 3" key="1">
    <citation type="submission" date="2017-07" db="EMBL/GenBank/DDBJ databases">
        <title>Virulence factors identified in Actinobacillus seminis.</title>
        <authorList>
            <person name="Negrete-Abascal E."/>
            <person name="Vaca-Pacheco S."/>
            <person name="Montes-Garcia F."/>
            <person name="Leyto-Gil A.M."/>
            <person name="Fragoso-Garcia E."/>
            <person name="Carvente-Garcia R."/>
            <person name="Perez-Agueros S."/>
            <person name="Castelan-Sanchez H.G."/>
            <person name="Garcia-Molina A."/>
            <person name="Villamar T.E."/>
            <person name="Vazquez-Cruz C."/>
        </authorList>
    </citation>
    <scope>NUCLEOTIDE SEQUENCE [LARGE SCALE GENOMIC DNA]</scope>
    <source>
        <strain evidence="1 3">ATCC 15768</strain>
    </source>
</reference>
<keyword evidence="2" id="KW-0808">Transferase</keyword>
<dbReference type="OrthoDB" id="784829at2"/>
<dbReference type="RefSeq" id="WP_094946353.1">
    <property type="nucleotide sequence ID" value="NZ_NLFK01000005.1"/>
</dbReference>
<protein>
    <submittedName>
        <fullName evidence="2">Primase</fullName>
        <ecNumber evidence="2">2.7.7.-</ecNumber>
    </submittedName>
</protein>
<evidence type="ECO:0000313" key="4">
    <source>
        <dbReference type="Proteomes" id="UP000254507"/>
    </source>
</evidence>
<evidence type="ECO:0000313" key="3">
    <source>
        <dbReference type="Proteomes" id="UP000215738"/>
    </source>
</evidence>
<evidence type="ECO:0000313" key="2">
    <source>
        <dbReference type="EMBL" id="SUU36594.1"/>
    </source>
</evidence>
<name>A0A263HBT5_9PAST</name>
<keyword evidence="3" id="KW-1185">Reference proteome</keyword>
<keyword evidence="2" id="KW-0548">Nucleotidyltransferase</keyword>
<dbReference type="EMBL" id="UFSB01000001">
    <property type="protein sequence ID" value="SUU36594.1"/>
    <property type="molecule type" value="Genomic_DNA"/>
</dbReference>
<dbReference type="EC" id="2.7.7.-" evidence="2"/>
<reference evidence="2 4" key="2">
    <citation type="submission" date="2018-06" db="EMBL/GenBank/DDBJ databases">
        <authorList>
            <consortium name="Pathogen Informatics"/>
            <person name="Doyle S."/>
        </authorList>
    </citation>
    <scope>NUCLEOTIDE SEQUENCE [LARGE SCALE GENOMIC DNA]</scope>
    <source>
        <strain evidence="2 4">NCTC10851</strain>
    </source>
</reference>
<evidence type="ECO:0000313" key="1">
    <source>
        <dbReference type="EMBL" id="OZN24900.1"/>
    </source>
</evidence>
<dbReference type="AlphaFoldDB" id="A0A263HBT5"/>
<organism evidence="2 4">
    <name type="scientific">Actinobacillus seminis</name>
    <dbReference type="NCBI Taxonomy" id="722"/>
    <lineage>
        <taxon>Bacteria</taxon>
        <taxon>Pseudomonadati</taxon>
        <taxon>Pseudomonadota</taxon>
        <taxon>Gammaproteobacteria</taxon>
        <taxon>Pasteurellales</taxon>
        <taxon>Pasteurellaceae</taxon>
        <taxon>Actinobacillus</taxon>
    </lineage>
</organism>
<dbReference type="Proteomes" id="UP000254507">
    <property type="component" value="Unassembled WGS sequence"/>
</dbReference>